<keyword evidence="3 6" id="KW-1133">Transmembrane helix</keyword>
<dbReference type="PANTHER" id="PTHR23508:SF10">
    <property type="entry name" value="CARBOXYLIC ACID TRANSPORTER PROTEIN HOMOLOG"/>
    <property type="match status" value="1"/>
</dbReference>
<feature type="transmembrane region" description="Helical" evidence="6">
    <location>
        <begin position="524"/>
        <end position="544"/>
    </location>
</feature>
<comment type="subcellular location">
    <subcellularLocation>
        <location evidence="1">Cell membrane</location>
        <topology evidence="1">Multi-pass membrane protein</topology>
    </subcellularLocation>
</comment>
<feature type="transmembrane region" description="Helical" evidence="6">
    <location>
        <begin position="408"/>
        <end position="429"/>
    </location>
</feature>
<gene>
    <name evidence="8" type="ORF">R3Q59_14825</name>
</gene>
<keyword evidence="9" id="KW-1185">Reference proteome</keyword>
<evidence type="ECO:0000256" key="1">
    <source>
        <dbReference type="ARBA" id="ARBA00004651"/>
    </source>
</evidence>
<dbReference type="Proteomes" id="UP001185737">
    <property type="component" value="Unassembled WGS sequence"/>
</dbReference>
<proteinExistence type="predicted"/>
<evidence type="ECO:0000313" key="8">
    <source>
        <dbReference type="EMBL" id="MDV6281782.1"/>
    </source>
</evidence>
<evidence type="ECO:0000256" key="6">
    <source>
        <dbReference type="SAM" id="Phobius"/>
    </source>
</evidence>
<dbReference type="SUPFAM" id="SSF103473">
    <property type="entry name" value="MFS general substrate transporter"/>
    <property type="match status" value="1"/>
</dbReference>
<dbReference type="EMBL" id="JAWLKA010000007">
    <property type="protein sequence ID" value="MDV6281782.1"/>
    <property type="molecule type" value="Genomic_DNA"/>
</dbReference>
<feature type="region of interest" description="Disordered" evidence="5">
    <location>
        <begin position="556"/>
        <end position="602"/>
    </location>
</feature>
<organism evidence="8 9">
    <name type="scientific">Rhodococcus jostii</name>
    <dbReference type="NCBI Taxonomy" id="132919"/>
    <lineage>
        <taxon>Bacteria</taxon>
        <taxon>Bacillati</taxon>
        <taxon>Actinomycetota</taxon>
        <taxon>Actinomycetes</taxon>
        <taxon>Mycobacteriales</taxon>
        <taxon>Nocardiaceae</taxon>
        <taxon>Rhodococcus</taxon>
    </lineage>
</organism>
<feature type="transmembrane region" description="Helical" evidence="6">
    <location>
        <begin position="460"/>
        <end position="480"/>
    </location>
</feature>
<evidence type="ECO:0000256" key="5">
    <source>
        <dbReference type="SAM" id="MobiDB-lite"/>
    </source>
</evidence>
<comment type="caution">
    <text evidence="8">The sequence shown here is derived from an EMBL/GenBank/DDBJ whole genome shotgun (WGS) entry which is preliminary data.</text>
</comment>
<dbReference type="InterPro" id="IPR036259">
    <property type="entry name" value="MFS_trans_sf"/>
</dbReference>
<evidence type="ECO:0000259" key="7">
    <source>
        <dbReference type="PROSITE" id="PS50850"/>
    </source>
</evidence>
<feature type="transmembrane region" description="Helical" evidence="6">
    <location>
        <begin position="501"/>
        <end position="518"/>
    </location>
</feature>
<dbReference type="InterPro" id="IPR020846">
    <property type="entry name" value="MFS_dom"/>
</dbReference>
<feature type="transmembrane region" description="Helical" evidence="6">
    <location>
        <begin position="255"/>
        <end position="277"/>
    </location>
</feature>
<name>A0ABU4CEZ5_RHOJO</name>
<dbReference type="Gene3D" id="1.20.1250.20">
    <property type="entry name" value="MFS general substrate transporter like domains"/>
    <property type="match status" value="1"/>
</dbReference>
<feature type="transmembrane region" description="Helical" evidence="6">
    <location>
        <begin position="283"/>
        <end position="300"/>
    </location>
</feature>
<evidence type="ECO:0000313" key="9">
    <source>
        <dbReference type="Proteomes" id="UP001185737"/>
    </source>
</evidence>
<feature type="transmembrane region" description="Helical" evidence="6">
    <location>
        <begin position="373"/>
        <end position="393"/>
    </location>
</feature>
<feature type="domain" description="Major facilitator superfamily (MFS) profile" evidence="7">
    <location>
        <begin position="131"/>
        <end position="550"/>
    </location>
</feature>
<keyword evidence="2 6" id="KW-0812">Transmembrane</keyword>
<keyword evidence="4 6" id="KW-0472">Membrane</keyword>
<feature type="transmembrane region" description="Helical" evidence="6">
    <location>
        <begin position="436"/>
        <end position="454"/>
    </location>
</feature>
<feature type="transmembrane region" description="Helical" evidence="6">
    <location>
        <begin position="196"/>
        <end position="216"/>
    </location>
</feature>
<sequence>MTVGTLSQDVKWSRRSIWLEGSTRVVKERFTITPSCSRPLRTEHQAKGSKTHDRTMSIEPVRHSYSQRGRAHSYHESHPGTDPALRQLPGIHQILPGLGPGTSGRCRPVNMHVNAGLRLDNLPIGKFHRRLVLLVGLGMFWDSFDNKISSAVLASLLPTGFSTLELNSLFLSGTFAGLAIGAAFAGWLTDRFGRGFAFQFNLALFGVFALVAAMAPNMEVLIALRFVMSIGMGAEYVICWGIITEFIPRGHRGRYLGLLGIFAGLGVSLSSLIGWVVIPTLSWRAMFVIGGVGALITWWMRRKMPESPRWLESRGRYEEAEAVIQGIERESGVSGREVSPPPVVHQAAGAVDEKAEWVPITVLFSRPVIRRTLMALILTVTCLFGSYTVTGWMPTFFVEQGMTVSKSLGFNAAIMSGYVAGPLLCMFITDRLGRRNSIVMFGALAAVFAAIYPFMTEPALIIAVGFILVAMAASFLTLCSGTAPEFFPTAFRFRGGGFAQTVGRIGLIASPFIVLWLFSSYGILGVILALSGMYVAVTLLYAVARVDTSREALAKIAPDGDTDDGAEGPEATHDSQRESDSAAAPVPSAASGVSGRRPGSHG</sequence>
<feature type="compositionally biased region" description="Low complexity" evidence="5">
    <location>
        <begin position="581"/>
        <end position="595"/>
    </location>
</feature>
<feature type="compositionally biased region" description="Basic and acidic residues" evidence="5">
    <location>
        <begin position="570"/>
        <end position="580"/>
    </location>
</feature>
<evidence type="ECO:0000256" key="2">
    <source>
        <dbReference type="ARBA" id="ARBA00022692"/>
    </source>
</evidence>
<dbReference type="PROSITE" id="PS50850">
    <property type="entry name" value="MFS"/>
    <property type="match status" value="1"/>
</dbReference>
<reference evidence="8 9" key="1">
    <citation type="submission" date="2023-10" db="EMBL/GenBank/DDBJ databases">
        <title>Development of a sustainable strategy for remediation of hydrocarbon-contaminated territories based on the waste exchange concept.</title>
        <authorList>
            <person name="Krivoruchko A."/>
        </authorList>
    </citation>
    <scope>NUCLEOTIDE SEQUENCE [LARGE SCALE GENOMIC DNA]</scope>
    <source>
        <strain evidence="8 9">IEGM 60</strain>
    </source>
</reference>
<accession>A0ABU4CEZ5</accession>
<evidence type="ECO:0000256" key="4">
    <source>
        <dbReference type="ARBA" id="ARBA00023136"/>
    </source>
</evidence>
<dbReference type="PANTHER" id="PTHR23508">
    <property type="entry name" value="CARBOXYLIC ACID TRANSPORTER PROTEIN HOMOLOG"/>
    <property type="match status" value="1"/>
</dbReference>
<evidence type="ECO:0000256" key="3">
    <source>
        <dbReference type="ARBA" id="ARBA00022989"/>
    </source>
</evidence>
<dbReference type="Pfam" id="PF00083">
    <property type="entry name" value="Sugar_tr"/>
    <property type="match status" value="1"/>
</dbReference>
<dbReference type="CDD" id="cd17316">
    <property type="entry name" value="MFS_SV2_like"/>
    <property type="match status" value="1"/>
</dbReference>
<dbReference type="InterPro" id="IPR005828">
    <property type="entry name" value="MFS_sugar_transport-like"/>
</dbReference>
<feature type="transmembrane region" description="Helical" evidence="6">
    <location>
        <begin position="169"/>
        <end position="189"/>
    </location>
</feature>
<protein>
    <submittedName>
        <fullName evidence="8">MFS transporter</fullName>
    </submittedName>
</protein>
<feature type="transmembrane region" description="Helical" evidence="6">
    <location>
        <begin position="222"/>
        <end position="243"/>
    </location>
</feature>